<evidence type="ECO:0000313" key="3">
    <source>
        <dbReference type="EMBL" id="KAK5975913.1"/>
    </source>
</evidence>
<sequence>MISNDLSFYYPLVSAVIYYITVFTLAEITRKVLDKFVHKSSSLYIFAIELIATAQMCTCVYEN</sequence>
<gene>
    <name evidence="3" type="ORF">GCK32_021411</name>
    <name evidence="2" type="ORF">GCK32_021727</name>
</gene>
<accession>A0AAN8FN78</accession>
<name>A0AAN8FN78_TRICO</name>
<dbReference type="EMBL" id="WIXE01012440">
    <property type="protein sequence ID" value="KAK5975913.1"/>
    <property type="molecule type" value="Genomic_DNA"/>
</dbReference>
<dbReference type="AlphaFoldDB" id="A0AAN8FN78"/>
<evidence type="ECO:0000256" key="1">
    <source>
        <dbReference type="SAM" id="Phobius"/>
    </source>
</evidence>
<feature type="non-terminal residue" evidence="2">
    <location>
        <position position="63"/>
    </location>
</feature>
<proteinExistence type="predicted"/>
<feature type="transmembrane region" description="Helical" evidence="1">
    <location>
        <begin position="6"/>
        <end position="26"/>
    </location>
</feature>
<comment type="caution">
    <text evidence="2">The sequence shown here is derived from an EMBL/GenBank/DDBJ whole genome shotgun (WGS) entry which is preliminary data.</text>
</comment>
<organism evidence="2 4">
    <name type="scientific">Trichostrongylus colubriformis</name>
    <name type="common">Black scour worm</name>
    <dbReference type="NCBI Taxonomy" id="6319"/>
    <lineage>
        <taxon>Eukaryota</taxon>
        <taxon>Metazoa</taxon>
        <taxon>Ecdysozoa</taxon>
        <taxon>Nematoda</taxon>
        <taxon>Chromadorea</taxon>
        <taxon>Rhabditida</taxon>
        <taxon>Rhabditina</taxon>
        <taxon>Rhabditomorpha</taxon>
        <taxon>Strongyloidea</taxon>
        <taxon>Trichostrongylidae</taxon>
        <taxon>Trichostrongylus</taxon>
    </lineage>
</organism>
<keyword evidence="1" id="KW-1133">Transmembrane helix</keyword>
<evidence type="ECO:0000313" key="4">
    <source>
        <dbReference type="Proteomes" id="UP001331761"/>
    </source>
</evidence>
<evidence type="ECO:0000313" key="2">
    <source>
        <dbReference type="EMBL" id="KAK5973393.1"/>
    </source>
</evidence>
<dbReference type="Proteomes" id="UP001331761">
    <property type="component" value="Unassembled WGS sequence"/>
</dbReference>
<dbReference type="EMBL" id="WIXE01015544">
    <property type="protein sequence ID" value="KAK5973393.1"/>
    <property type="molecule type" value="Genomic_DNA"/>
</dbReference>
<keyword evidence="1" id="KW-0812">Transmembrane</keyword>
<keyword evidence="4" id="KW-1185">Reference proteome</keyword>
<keyword evidence="1" id="KW-0472">Membrane</keyword>
<protein>
    <submittedName>
        <fullName evidence="2">Uncharacterized protein</fullName>
    </submittedName>
</protein>
<reference evidence="2 4" key="1">
    <citation type="submission" date="2019-10" db="EMBL/GenBank/DDBJ databases">
        <title>Assembly and Annotation for the nematode Trichostrongylus colubriformis.</title>
        <authorList>
            <person name="Martin J."/>
        </authorList>
    </citation>
    <scope>NUCLEOTIDE SEQUENCE [LARGE SCALE GENOMIC DNA]</scope>
    <source>
        <strain evidence="2">G859</strain>
        <tissue evidence="2">Whole worm</tissue>
    </source>
</reference>